<dbReference type="GO" id="GO:0005737">
    <property type="term" value="C:cytoplasm"/>
    <property type="evidence" value="ECO:0007669"/>
    <property type="project" value="TreeGrafter"/>
</dbReference>
<dbReference type="InterPro" id="IPR006162">
    <property type="entry name" value="Ppantetheine_attach_site"/>
</dbReference>
<comment type="caution">
    <text evidence="4">The sequence shown here is derived from an EMBL/GenBank/DDBJ whole genome shotgun (WGS) entry which is preliminary data.</text>
</comment>
<dbReference type="Pfam" id="PF00975">
    <property type="entry name" value="Thioesterase"/>
    <property type="match status" value="1"/>
</dbReference>
<dbReference type="InterPro" id="IPR029058">
    <property type="entry name" value="AB_hydrolase_fold"/>
</dbReference>
<dbReference type="GO" id="GO:0043041">
    <property type="term" value="P:amino acid activation for nonribosomal peptide biosynthetic process"/>
    <property type="evidence" value="ECO:0007669"/>
    <property type="project" value="TreeGrafter"/>
</dbReference>
<dbReference type="Gene3D" id="3.40.50.1820">
    <property type="entry name" value="alpha/beta hydrolase"/>
    <property type="match status" value="1"/>
</dbReference>
<keyword evidence="1" id="KW-0596">Phosphopantetheine</keyword>
<keyword evidence="5" id="KW-1185">Reference proteome</keyword>
<dbReference type="InterPro" id="IPR001031">
    <property type="entry name" value="Thioesterase"/>
</dbReference>
<evidence type="ECO:0000313" key="4">
    <source>
        <dbReference type="EMBL" id="MBW8637003.1"/>
    </source>
</evidence>
<feature type="domain" description="Carrier" evidence="3">
    <location>
        <begin position="21"/>
        <end position="96"/>
    </location>
</feature>
<evidence type="ECO:0000259" key="3">
    <source>
        <dbReference type="PROSITE" id="PS50075"/>
    </source>
</evidence>
<gene>
    <name evidence="4" type="ORF">K1W69_07365</name>
</gene>
<dbReference type="PANTHER" id="PTHR45527:SF1">
    <property type="entry name" value="FATTY ACID SYNTHASE"/>
    <property type="match status" value="1"/>
</dbReference>
<proteinExistence type="predicted"/>
<dbReference type="InterPro" id="IPR009081">
    <property type="entry name" value="PP-bd_ACP"/>
</dbReference>
<sequence length="414" mass="46382">MDQKVERINRDSLDLFVDYVPPVNVIETDLLEIWSEAFQIDGLGTDDDFFELGGNSILATQIAKAIGEKFGIGFKSGRLSENSTIQAIAEIIQSETGSTERKIPSNLVPARTGGSRTPLFIIHGSAGFLFPKPQFMAGFHEDQPVYAFQIRGFDDQNEPFGTVEEIAADYARSILRMNPTGPWYVAAYCGGAWITLEIVKIFAAQGKSLDRIIFVDPRIERGKMRDRYEEERGLFAGRLFAGTTWFGKARAGLWVFLSKIRTFFTNGSWIDFRDKDAFEIPEIKNRAIAKRQTGLRWRASKADKFDKDVRDSLVKICASDSAAYAAAKLKYALHNYMNDTPISDHIDIIASRELQREVANPHHPLNKLLPNHNLIVTGQHHKDTVDPSLPRNAEIMQNLLDESAANANIPESAS</sequence>
<dbReference type="AlphaFoldDB" id="A0AAE2ZME8"/>
<accession>A0AAE2ZME8</accession>
<dbReference type="Gene3D" id="1.10.1200.10">
    <property type="entry name" value="ACP-like"/>
    <property type="match status" value="1"/>
</dbReference>
<dbReference type="SUPFAM" id="SSF53474">
    <property type="entry name" value="alpha/beta-Hydrolases"/>
    <property type="match status" value="1"/>
</dbReference>
<evidence type="ECO:0000313" key="5">
    <source>
        <dbReference type="Proteomes" id="UP001196509"/>
    </source>
</evidence>
<dbReference type="InterPro" id="IPR036736">
    <property type="entry name" value="ACP-like_sf"/>
</dbReference>
<dbReference type="RefSeq" id="WP_220227640.1">
    <property type="nucleotide sequence ID" value="NZ_JAICBX010000001.1"/>
</dbReference>
<evidence type="ECO:0000256" key="2">
    <source>
        <dbReference type="ARBA" id="ARBA00022553"/>
    </source>
</evidence>
<dbReference type="Pfam" id="PF00550">
    <property type="entry name" value="PP-binding"/>
    <property type="match status" value="1"/>
</dbReference>
<dbReference type="Proteomes" id="UP001196509">
    <property type="component" value="Unassembled WGS sequence"/>
</dbReference>
<dbReference type="PROSITE" id="PS50075">
    <property type="entry name" value="CARRIER"/>
    <property type="match status" value="1"/>
</dbReference>
<keyword evidence="2" id="KW-0597">Phosphoprotein</keyword>
<protein>
    <recommendedName>
        <fullName evidence="3">Carrier domain-containing protein</fullName>
    </recommendedName>
</protein>
<dbReference type="GO" id="GO:0044550">
    <property type="term" value="P:secondary metabolite biosynthetic process"/>
    <property type="evidence" value="ECO:0007669"/>
    <property type="project" value="TreeGrafter"/>
</dbReference>
<dbReference type="PROSITE" id="PS00012">
    <property type="entry name" value="PHOSPHOPANTETHEINE"/>
    <property type="match status" value="1"/>
</dbReference>
<name>A0AAE2ZME8_9HYPH</name>
<dbReference type="SUPFAM" id="SSF47336">
    <property type="entry name" value="ACP-like"/>
    <property type="match status" value="1"/>
</dbReference>
<evidence type="ECO:0000256" key="1">
    <source>
        <dbReference type="ARBA" id="ARBA00022450"/>
    </source>
</evidence>
<dbReference type="EMBL" id="JAICBX010000001">
    <property type="protein sequence ID" value="MBW8637003.1"/>
    <property type="molecule type" value="Genomic_DNA"/>
</dbReference>
<dbReference type="GO" id="GO:0031177">
    <property type="term" value="F:phosphopantetheine binding"/>
    <property type="evidence" value="ECO:0007669"/>
    <property type="project" value="TreeGrafter"/>
</dbReference>
<reference evidence="4" key="1">
    <citation type="submission" date="2021-08" db="EMBL/GenBank/DDBJ databases">
        <title>Hoeflea bacterium WL0058 sp. nov., isolated from the sediment.</title>
        <authorList>
            <person name="Wang L."/>
            <person name="Zhang D."/>
        </authorList>
    </citation>
    <scope>NUCLEOTIDE SEQUENCE</scope>
    <source>
        <strain evidence="4">WL0058</strain>
    </source>
</reference>
<organism evidence="4 5">
    <name type="scientific">Flavimaribacter sediminis</name>
    <dbReference type="NCBI Taxonomy" id="2865987"/>
    <lineage>
        <taxon>Bacteria</taxon>
        <taxon>Pseudomonadati</taxon>
        <taxon>Pseudomonadota</taxon>
        <taxon>Alphaproteobacteria</taxon>
        <taxon>Hyphomicrobiales</taxon>
        <taxon>Rhizobiaceae</taxon>
        <taxon>Flavimaribacter</taxon>
    </lineage>
</organism>
<dbReference type="PANTHER" id="PTHR45527">
    <property type="entry name" value="NONRIBOSOMAL PEPTIDE SYNTHETASE"/>
    <property type="match status" value="1"/>
</dbReference>